<keyword evidence="3" id="KW-1185">Reference proteome</keyword>
<evidence type="ECO:0000313" key="3">
    <source>
        <dbReference type="Proteomes" id="UP000076532"/>
    </source>
</evidence>
<dbReference type="OrthoDB" id="3187054at2759"/>
<feature type="compositionally biased region" description="Basic and acidic residues" evidence="1">
    <location>
        <begin position="231"/>
        <end position="247"/>
    </location>
</feature>
<evidence type="ECO:0000256" key="1">
    <source>
        <dbReference type="SAM" id="MobiDB-lite"/>
    </source>
</evidence>
<evidence type="ECO:0000313" key="2">
    <source>
        <dbReference type="EMBL" id="KZP12325.1"/>
    </source>
</evidence>
<feature type="region of interest" description="Disordered" evidence="1">
    <location>
        <begin position="214"/>
        <end position="248"/>
    </location>
</feature>
<feature type="region of interest" description="Disordered" evidence="1">
    <location>
        <begin position="109"/>
        <end position="184"/>
    </location>
</feature>
<dbReference type="STRING" id="436010.A0A166B6G8"/>
<feature type="compositionally biased region" description="Polar residues" evidence="1">
    <location>
        <begin position="45"/>
        <end position="60"/>
    </location>
</feature>
<accession>A0A166B6G8</accession>
<sequence>MSSPRPILKRAQTQQCQPTPAPRYPRSSLLHGSPPHGVHFPPTPTLTRTFSAHSPSTYDRSPIVVSTNTCALPERGCPGRTYTLGEAHQSKDYASSWKPHSGRHLHPRAVNSGYRAQPPLIDEEDDDESQRTPTCTMPALPQLIPDVSSSESSEDSDDFTPPADFMPIHYFPPPQTNPHTLPSHPPIPYAPYRYSSEGQQSYFVGTPTALSFLPHASDEDQAKMRRRKRDPSKTRDEGADRRRRADGSYKSLSVCKALANCSLDDEADCLGGF</sequence>
<organism evidence="2 3">
    <name type="scientific">Athelia psychrophila</name>
    <dbReference type="NCBI Taxonomy" id="1759441"/>
    <lineage>
        <taxon>Eukaryota</taxon>
        <taxon>Fungi</taxon>
        <taxon>Dikarya</taxon>
        <taxon>Basidiomycota</taxon>
        <taxon>Agaricomycotina</taxon>
        <taxon>Agaricomycetes</taxon>
        <taxon>Agaricomycetidae</taxon>
        <taxon>Atheliales</taxon>
        <taxon>Atheliaceae</taxon>
        <taxon>Athelia</taxon>
    </lineage>
</organism>
<protein>
    <submittedName>
        <fullName evidence="2">Uncharacterized protein</fullName>
    </submittedName>
</protein>
<feature type="region of interest" description="Disordered" evidence="1">
    <location>
        <begin position="1"/>
        <end position="60"/>
    </location>
</feature>
<name>A0A166B6G8_9AGAM</name>
<proteinExistence type="predicted"/>
<dbReference type="EMBL" id="KV417649">
    <property type="protein sequence ID" value="KZP12325.1"/>
    <property type="molecule type" value="Genomic_DNA"/>
</dbReference>
<gene>
    <name evidence="2" type="ORF">FIBSPDRAFT_870377</name>
</gene>
<dbReference type="AlphaFoldDB" id="A0A166B6G8"/>
<dbReference type="Proteomes" id="UP000076532">
    <property type="component" value="Unassembled WGS sequence"/>
</dbReference>
<reference evidence="2 3" key="1">
    <citation type="journal article" date="2016" name="Mol. Biol. Evol.">
        <title>Comparative Genomics of Early-Diverging Mushroom-Forming Fungi Provides Insights into the Origins of Lignocellulose Decay Capabilities.</title>
        <authorList>
            <person name="Nagy L.G."/>
            <person name="Riley R."/>
            <person name="Tritt A."/>
            <person name="Adam C."/>
            <person name="Daum C."/>
            <person name="Floudas D."/>
            <person name="Sun H."/>
            <person name="Yadav J.S."/>
            <person name="Pangilinan J."/>
            <person name="Larsson K.H."/>
            <person name="Matsuura K."/>
            <person name="Barry K."/>
            <person name="Labutti K."/>
            <person name="Kuo R."/>
            <person name="Ohm R.A."/>
            <person name="Bhattacharya S.S."/>
            <person name="Shirouzu T."/>
            <person name="Yoshinaga Y."/>
            <person name="Martin F.M."/>
            <person name="Grigoriev I.V."/>
            <person name="Hibbett D.S."/>
        </authorList>
    </citation>
    <scope>NUCLEOTIDE SEQUENCE [LARGE SCALE GENOMIC DNA]</scope>
    <source>
        <strain evidence="2 3">CBS 109695</strain>
    </source>
</reference>